<sequence length="104" mass="11922">MGQTARNRGPITYWQSNPLLRLLLFPPSEHEPLPVPISSSARSSTPRIYTGFISAIMTRQSKWISNQVRFSNFRSHHTNSHWIFLLTTWCDGICVMRSGRECSA</sequence>
<dbReference type="AlphaFoldDB" id="A0A4Y2HY31"/>
<evidence type="ECO:0000313" key="1">
    <source>
        <dbReference type="EMBL" id="GBM69866.1"/>
    </source>
</evidence>
<comment type="caution">
    <text evidence="1">The sequence shown here is derived from an EMBL/GenBank/DDBJ whole genome shotgun (WGS) entry which is preliminary data.</text>
</comment>
<accession>A0A4Y2HY31</accession>
<dbReference type="EMBL" id="BGPR01002217">
    <property type="protein sequence ID" value="GBM69866.1"/>
    <property type="molecule type" value="Genomic_DNA"/>
</dbReference>
<reference evidence="1 2" key="1">
    <citation type="journal article" date="2019" name="Sci. Rep.">
        <title>Orb-weaving spider Araneus ventricosus genome elucidates the spidroin gene catalogue.</title>
        <authorList>
            <person name="Kono N."/>
            <person name="Nakamura H."/>
            <person name="Ohtoshi R."/>
            <person name="Moran D.A.P."/>
            <person name="Shinohara A."/>
            <person name="Yoshida Y."/>
            <person name="Fujiwara M."/>
            <person name="Mori M."/>
            <person name="Tomita M."/>
            <person name="Arakawa K."/>
        </authorList>
    </citation>
    <scope>NUCLEOTIDE SEQUENCE [LARGE SCALE GENOMIC DNA]</scope>
</reference>
<keyword evidence="2" id="KW-1185">Reference proteome</keyword>
<gene>
    <name evidence="1" type="ORF">AVEN_203833_1</name>
</gene>
<organism evidence="1 2">
    <name type="scientific">Araneus ventricosus</name>
    <name type="common">Orbweaver spider</name>
    <name type="synonym">Epeira ventricosa</name>
    <dbReference type="NCBI Taxonomy" id="182803"/>
    <lineage>
        <taxon>Eukaryota</taxon>
        <taxon>Metazoa</taxon>
        <taxon>Ecdysozoa</taxon>
        <taxon>Arthropoda</taxon>
        <taxon>Chelicerata</taxon>
        <taxon>Arachnida</taxon>
        <taxon>Araneae</taxon>
        <taxon>Araneomorphae</taxon>
        <taxon>Entelegynae</taxon>
        <taxon>Araneoidea</taxon>
        <taxon>Araneidae</taxon>
        <taxon>Araneus</taxon>
    </lineage>
</organism>
<dbReference type="Proteomes" id="UP000499080">
    <property type="component" value="Unassembled WGS sequence"/>
</dbReference>
<protein>
    <submittedName>
        <fullName evidence="1">Uncharacterized protein</fullName>
    </submittedName>
</protein>
<proteinExistence type="predicted"/>
<evidence type="ECO:0000313" key="2">
    <source>
        <dbReference type="Proteomes" id="UP000499080"/>
    </source>
</evidence>
<name>A0A4Y2HY31_ARAVE</name>